<gene>
    <name evidence="8" type="primary">nadE</name>
    <name evidence="12" type="ordered locus">Mzhil_0057</name>
</gene>
<comment type="pathway">
    <text evidence="8">Cofactor biosynthesis; NAD(+) biosynthesis; NAD(+) from deamido-NAD(+) (ammonia route): step 1/1.</text>
</comment>
<feature type="binding site" evidence="8">
    <location>
        <position position="35"/>
    </location>
    <ligand>
        <name>Mg(2+)</name>
        <dbReference type="ChEBI" id="CHEBI:18420"/>
    </ligand>
</feature>
<evidence type="ECO:0000256" key="4">
    <source>
        <dbReference type="ARBA" id="ARBA00022741"/>
    </source>
</evidence>
<dbReference type="GO" id="GO:0008795">
    <property type="term" value="F:NAD+ synthase activity"/>
    <property type="evidence" value="ECO:0007669"/>
    <property type="project" value="UniProtKB-UniRule"/>
</dbReference>
<dbReference type="GO" id="GO:0005524">
    <property type="term" value="F:ATP binding"/>
    <property type="evidence" value="ECO:0007669"/>
    <property type="project" value="UniProtKB-UniRule"/>
</dbReference>
<dbReference type="Pfam" id="PF02540">
    <property type="entry name" value="NAD_synthase"/>
    <property type="match status" value="1"/>
</dbReference>
<feature type="binding site" description="in other chain" evidence="8">
    <location>
        <position position="116"/>
    </location>
    <ligand>
        <name>deamido-NAD(+)</name>
        <dbReference type="ChEBI" id="CHEBI:58437"/>
        <note>ligand shared between two neighboring subunits</note>
    </ligand>
</feature>
<evidence type="ECO:0000256" key="10">
    <source>
        <dbReference type="RuleBase" id="RU003812"/>
    </source>
</evidence>
<dbReference type="PANTHER" id="PTHR23090:SF9">
    <property type="entry name" value="GLUTAMINE-DEPENDENT NAD(+) SYNTHETASE"/>
    <property type="match status" value="1"/>
</dbReference>
<dbReference type="NCBIfam" id="TIGR00552">
    <property type="entry name" value="nadE"/>
    <property type="match status" value="1"/>
</dbReference>
<evidence type="ECO:0000256" key="1">
    <source>
        <dbReference type="ARBA" id="ARBA00005859"/>
    </source>
</evidence>
<evidence type="ECO:0000256" key="6">
    <source>
        <dbReference type="ARBA" id="ARBA00022842"/>
    </source>
</evidence>
<feature type="domain" description="NAD/GMP synthase" evidence="11">
    <location>
        <begin position="8"/>
        <end position="251"/>
    </location>
</feature>
<dbReference type="PANTHER" id="PTHR23090">
    <property type="entry name" value="NH 3 /GLUTAMINE-DEPENDENT NAD + SYNTHETASE"/>
    <property type="match status" value="1"/>
</dbReference>
<dbReference type="GeneID" id="10821649"/>
<dbReference type="GO" id="GO:0009435">
    <property type="term" value="P:NAD+ biosynthetic process"/>
    <property type="evidence" value="ECO:0007669"/>
    <property type="project" value="UniProtKB-UniRule"/>
</dbReference>
<dbReference type="EMBL" id="CP002101">
    <property type="protein sequence ID" value="AEH59938.1"/>
    <property type="molecule type" value="Genomic_DNA"/>
</dbReference>
<dbReference type="CDD" id="cd00553">
    <property type="entry name" value="NAD_synthase"/>
    <property type="match status" value="1"/>
</dbReference>
<keyword evidence="13" id="KW-1185">Reference proteome</keyword>
<organism evidence="12 13">
    <name type="scientific">Methanosalsum zhilinae (strain DSM 4017 / NBRC 107636 / OCM 62 / WeN5)</name>
    <name type="common">Methanohalophilus zhilinae</name>
    <dbReference type="NCBI Taxonomy" id="679901"/>
    <lineage>
        <taxon>Archaea</taxon>
        <taxon>Methanobacteriati</taxon>
        <taxon>Methanobacteriota</taxon>
        <taxon>Stenosarchaea group</taxon>
        <taxon>Methanomicrobia</taxon>
        <taxon>Methanosarcinales</taxon>
        <taxon>Methanosarcinaceae</taxon>
        <taxon>Methanosalsum</taxon>
    </lineage>
</organism>
<dbReference type="EC" id="6.3.1.5" evidence="8 10"/>
<name>F7XMS1_METZD</name>
<comment type="catalytic activity">
    <reaction evidence="8 10">
        <text>deamido-NAD(+) + NH4(+) + ATP = AMP + diphosphate + NAD(+) + H(+)</text>
        <dbReference type="Rhea" id="RHEA:21188"/>
        <dbReference type="ChEBI" id="CHEBI:15378"/>
        <dbReference type="ChEBI" id="CHEBI:28938"/>
        <dbReference type="ChEBI" id="CHEBI:30616"/>
        <dbReference type="ChEBI" id="CHEBI:33019"/>
        <dbReference type="ChEBI" id="CHEBI:57540"/>
        <dbReference type="ChEBI" id="CHEBI:58437"/>
        <dbReference type="ChEBI" id="CHEBI:456215"/>
        <dbReference type="EC" id="6.3.1.5"/>
    </reaction>
</comment>
<dbReference type="GO" id="GO:0003952">
    <property type="term" value="F:NAD+ synthase (glutamine-hydrolyzing) activity"/>
    <property type="evidence" value="ECO:0007669"/>
    <property type="project" value="InterPro"/>
</dbReference>
<feature type="binding site" description="in other chain" evidence="8">
    <location>
        <position position="149"/>
    </location>
    <ligand>
        <name>deamido-NAD(+)</name>
        <dbReference type="ChEBI" id="CHEBI:58437"/>
        <note>ligand shared between two neighboring subunits</note>
    </ligand>
</feature>
<evidence type="ECO:0000313" key="12">
    <source>
        <dbReference type="EMBL" id="AEH59938.1"/>
    </source>
</evidence>
<feature type="binding site" description="in other chain" evidence="8">
    <location>
        <begin position="246"/>
        <end position="247"/>
    </location>
    <ligand>
        <name>deamido-NAD(+)</name>
        <dbReference type="ChEBI" id="CHEBI:58437"/>
        <note>ligand shared between two neighboring subunits</note>
    </ligand>
</feature>
<dbReference type="RefSeq" id="WP_013897377.1">
    <property type="nucleotide sequence ID" value="NC_015676.1"/>
</dbReference>
<dbReference type="HAMAP" id="MF_00193">
    <property type="entry name" value="NadE_ammonia_dep"/>
    <property type="match status" value="1"/>
</dbReference>
<protein>
    <recommendedName>
        <fullName evidence="8 10">NH(3)-dependent NAD(+) synthetase</fullName>
        <ecNumber evidence="8 10">6.3.1.5</ecNumber>
    </recommendedName>
</protein>
<keyword evidence="6 8" id="KW-0460">Magnesium</keyword>
<comment type="function">
    <text evidence="8">Catalyzes the ATP-dependent amidation of deamido-NAD to form NAD. Uses ammonia as a nitrogen source.</text>
</comment>
<dbReference type="Proteomes" id="UP000006622">
    <property type="component" value="Chromosome"/>
</dbReference>
<dbReference type="InterPro" id="IPR003694">
    <property type="entry name" value="NAD_synthase"/>
</dbReference>
<keyword evidence="4 8" id="KW-0547">Nucleotide-binding</keyword>
<dbReference type="SUPFAM" id="SSF52402">
    <property type="entry name" value="Adenine nucleotide alpha hydrolases-like"/>
    <property type="match status" value="1"/>
</dbReference>
<keyword evidence="7 8" id="KW-0520">NAD</keyword>
<dbReference type="STRING" id="679901.Mzhil_0057"/>
<sequence>MDMEFARNMIVDFIRSNIEDSGLGGAVVGVSGGIDSALTTYLTAEAIGSKKVLGIHMPQMGITPAEDVLDAEEIADSTGIEFKVIDVNPILNTYIDSLNREGQETSSLVEGNLKARIRMSILYYYANTLNRMVIGTGNRTELMLGYYTKYGDGGVDIEPIGDLYKTEVRELSHLIGISENIVSKVPSAGLWKGQTDEEELGLSYEIIDRILEMLDRGCSVDDAGKTLNVSDERIDSIIGRIDANRHKLQPPRICRLKDVRRPDI</sequence>
<dbReference type="HOGENOM" id="CLU_059327_1_1_2"/>
<evidence type="ECO:0000256" key="2">
    <source>
        <dbReference type="ARBA" id="ARBA00022598"/>
    </source>
</evidence>
<keyword evidence="3 8" id="KW-0479">Metal-binding</keyword>
<keyword evidence="5 8" id="KW-0067">ATP-binding</keyword>
<comment type="subunit">
    <text evidence="8">Homodimer.</text>
</comment>
<dbReference type="NCBIfam" id="NF010587">
    <property type="entry name" value="PRK13980.1"/>
    <property type="match status" value="1"/>
</dbReference>
<dbReference type="GO" id="GO:0005737">
    <property type="term" value="C:cytoplasm"/>
    <property type="evidence" value="ECO:0007669"/>
    <property type="project" value="InterPro"/>
</dbReference>
<dbReference type="InterPro" id="IPR022310">
    <property type="entry name" value="NAD/GMP_synthase"/>
</dbReference>
<feature type="binding site" evidence="8">
    <location>
        <position position="136"/>
    </location>
    <ligand>
        <name>ATP</name>
        <dbReference type="ChEBI" id="CHEBI:30616"/>
    </ligand>
</feature>
<evidence type="ECO:0000256" key="3">
    <source>
        <dbReference type="ARBA" id="ARBA00022723"/>
    </source>
</evidence>
<feature type="binding site" evidence="8">
    <location>
        <position position="156"/>
    </location>
    <ligand>
        <name>deamido-NAD(+)</name>
        <dbReference type="ChEBI" id="CHEBI:58437"/>
        <note>ligand shared between two neighboring subunits</note>
    </ligand>
</feature>
<reference evidence="12" key="1">
    <citation type="submission" date="2010-07" db="EMBL/GenBank/DDBJ databases">
        <title>The complete genome of Methanosalsum zhilinae DSM 4017.</title>
        <authorList>
            <consortium name="US DOE Joint Genome Institute (JGI-PGF)"/>
            <person name="Lucas S."/>
            <person name="Copeland A."/>
            <person name="Lapidus A."/>
            <person name="Glavina del Rio T."/>
            <person name="Dalin E."/>
            <person name="Tice H."/>
            <person name="Bruce D."/>
            <person name="Goodwin L."/>
            <person name="Pitluck S."/>
            <person name="Kyrpides N."/>
            <person name="Mavromatis K."/>
            <person name="Ovchinnikova G."/>
            <person name="Daligault H."/>
            <person name="Detter J.C."/>
            <person name="Han C."/>
            <person name="Tapia R."/>
            <person name="Larimer F."/>
            <person name="Land M."/>
            <person name="Hauser L."/>
            <person name="Markowitz V."/>
            <person name="Cheng J.-F."/>
            <person name="Hugenholtz P."/>
            <person name="Woyke T."/>
            <person name="Wu D."/>
            <person name="Spring S."/>
            <person name="Schueler E."/>
            <person name="Brambilla E."/>
            <person name="Klenk H.-P."/>
            <person name="Eisen J.A."/>
        </authorList>
    </citation>
    <scope>NUCLEOTIDE SEQUENCE</scope>
    <source>
        <strain evidence="12">DSM 4017</strain>
    </source>
</reference>
<feature type="binding site" evidence="8">
    <location>
        <position position="165"/>
    </location>
    <ligand>
        <name>ATP</name>
        <dbReference type="ChEBI" id="CHEBI:30616"/>
    </ligand>
</feature>
<feature type="binding site" evidence="8">
    <location>
        <position position="141"/>
    </location>
    <ligand>
        <name>Mg(2+)</name>
        <dbReference type="ChEBI" id="CHEBI:18420"/>
    </ligand>
</feature>
<keyword evidence="2 8" id="KW-0436">Ligase</keyword>
<evidence type="ECO:0000256" key="7">
    <source>
        <dbReference type="ARBA" id="ARBA00023027"/>
    </source>
</evidence>
<proteinExistence type="inferred from homology"/>
<feature type="binding site" evidence="8">
    <location>
        <position position="187"/>
    </location>
    <ligand>
        <name>ATP</name>
        <dbReference type="ChEBI" id="CHEBI:30616"/>
    </ligand>
</feature>
<dbReference type="GO" id="GO:0004359">
    <property type="term" value="F:glutaminase activity"/>
    <property type="evidence" value="ECO:0007669"/>
    <property type="project" value="InterPro"/>
</dbReference>
<dbReference type="OrthoDB" id="39312at2157"/>
<evidence type="ECO:0000256" key="5">
    <source>
        <dbReference type="ARBA" id="ARBA00022840"/>
    </source>
</evidence>
<evidence type="ECO:0000313" key="13">
    <source>
        <dbReference type="Proteomes" id="UP000006622"/>
    </source>
</evidence>
<evidence type="ECO:0000259" key="11">
    <source>
        <dbReference type="Pfam" id="PF02540"/>
    </source>
</evidence>
<evidence type="ECO:0000256" key="9">
    <source>
        <dbReference type="RuleBase" id="RU003811"/>
    </source>
</evidence>
<dbReference type="UniPathway" id="UPA00253">
    <property type="reaction ID" value="UER00333"/>
</dbReference>
<comment type="similarity">
    <text evidence="1 8 9">Belongs to the NAD synthetase family.</text>
</comment>
<dbReference type="InterPro" id="IPR014729">
    <property type="entry name" value="Rossmann-like_a/b/a_fold"/>
</dbReference>
<dbReference type="InterPro" id="IPR022926">
    <property type="entry name" value="NH(3)-dep_NAD(+)_synth"/>
</dbReference>
<dbReference type="FunFam" id="3.40.50.620:FF:000106">
    <property type="entry name" value="Glutamine-dependent NAD(+) synthetase"/>
    <property type="match status" value="1"/>
</dbReference>
<feature type="binding site" evidence="8">
    <location>
        <begin position="29"/>
        <end position="36"/>
    </location>
    <ligand>
        <name>ATP</name>
        <dbReference type="ChEBI" id="CHEBI:30616"/>
    </ligand>
</feature>
<evidence type="ECO:0000256" key="8">
    <source>
        <dbReference type="HAMAP-Rule" id="MF_00193"/>
    </source>
</evidence>
<accession>F7XMS1</accession>
<dbReference type="KEGG" id="mzh:Mzhil_0057"/>
<dbReference type="Gene3D" id="3.40.50.620">
    <property type="entry name" value="HUPs"/>
    <property type="match status" value="1"/>
</dbReference>
<dbReference type="GO" id="GO:0046872">
    <property type="term" value="F:metal ion binding"/>
    <property type="evidence" value="ECO:0007669"/>
    <property type="project" value="UniProtKB-KW"/>
</dbReference>
<dbReference type="AlphaFoldDB" id="F7XMS1"/>